<comment type="caution">
    <text evidence="1">The sequence shown here is derived from an EMBL/GenBank/DDBJ whole genome shotgun (WGS) entry which is preliminary data.</text>
</comment>
<sequence>MKYYRFSLDDNIWVFRDLACGRYHSIFDHPYLSFLRQIHEEFHTKIQLNVYYETEGFCLSEMPDSYKKEWEENAQWLRLSFHARANDPPSPYEKSGYDELFADCSAVQKEICRFAGQTVLSPFTTIHYCKVTPDGCRGLKDCGVKGLVGLFRPQDGEQVDYSLPKETEAYLQTKHFCYDEGHGMFFVRNDLIINAHPLSELEDVLKGKENETFLEVMIHEQYFYPDYPYYQPDFREKVCFVMQWLTEKGYRPAFLEEMLK</sequence>
<organism evidence="1 2">
    <name type="scientific">Fumia xinanensis</name>
    <dbReference type="NCBI Taxonomy" id="2763659"/>
    <lineage>
        <taxon>Bacteria</taxon>
        <taxon>Bacillati</taxon>
        <taxon>Bacillota</taxon>
        <taxon>Clostridia</taxon>
        <taxon>Eubacteriales</taxon>
        <taxon>Oscillospiraceae</taxon>
        <taxon>Fumia</taxon>
    </lineage>
</organism>
<evidence type="ECO:0000313" key="2">
    <source>
        <dbReference type="Proteomes" id="UP000610760"/>
    </source>
</evidence>
<proteinExistence type="predicted"/>
<dbReference type="AlphaFoldDB" id="A0A926E4N8"/>
<accession>A0A926E4N8</accession>
<name>A0A926E4N8_9FIRM</name>
<gene>
    <name evidence="1" type="ORF">H8710_03685</name>
</gene>
<protein>
    <submittedName>
        <fullName evidence="1">Uncharacterized protein</fullName>
    </submittedName>
</protein>
<dbReference type="RefSeq" id="WP_249294051.1">
    <property type="nucleotide sequence ID" value="NZ_JACRSV010000001.1"/>
</dbReference>
<dbReference type="Proteomes" id="UP000610760">
    <property type="component" value="Unassembled WGS sequence"/>
</dbReference>
<reference evidence="1" key="1">
    <citation type="submission" date="2020-08" db="EMBL/GenBank/DDBJ databases">
        <title>Genome public.</title>
        <authorList>
            <person name="Liu C."/>
            <person name="Sun Q."/>
        </authorList>
    </citation>
    <scope>NUCLEOTIDE SEQUENCE</scope>
    <source>
        <strain evidence="1">NSJ-33</strain>
    </source>
</reference>
<keyword evidence="2" id="KW-1185">Reference proteome</keyword>
<evidence type="ECO:0000313" key="1">
    <source>
        <dbReference type="EMBL" id="MBC8559166.1"/>
    </source>
</evidence>
<dbReference type="EMBL" id="JACRSV010000001">
    <property type="protein sequence ID" value="MBC8559166.1"/>
    <property type="molecule type" value="Genomic_DNA"/>
</dbReference>